<sequence>MRRMDGKAKKLQRLKSQLYISDNSDLEDLETLEVDQGRHTRKRERIDYNENKRVRREERKSPSHHEDQFREKVRSGREKDRERTRETDGGIKGEDFKEPVIEGNIDIGFVKRIVDYDLNKKMSVLGDEREHSIQQHSEGSGHTEKNTEAINDEIKKVYFELAQDVVDKKERDISRTVNRIDREVAKVKDAYEKGESVVPTLYPAVFNRSFKEMESEIQNEEMKRNYRLRMLEEQHQARKDIIKRRYENSVTENRSSIVRYLRHRIEELDDEIERKTTGMDLETFLSLVEYGETKRRVSHVVDELRNE</sequence>
<dbReference type="STRING" id="4909.A0A2U9R4X3"/>
<feature type="compositionally biased region" description="Basic and acidic residues" evidence="1">
    <location>
        <begin position="44"/>
        <end position="95"/>
    </location>
</feature>
<organism evidence="2 3">
    <name type="scientific">Pichia kudriavzevii</name>
    <name type="common">Yeast</name>
    <name type="synonym">Issatchenkia orientalis</name>
    <dbReference type="NCBI Taxonomy" id="4909"/>
    <lineage>
        <taxon>Eukaryota</taxon>
        <taxon>Fungi</taxon>
        <taxon>Dikarya</taxon>
        <taxon>Ascomycota</taxon>
        <taxon>Saccharomycotina</taxon>
        <taxon>Pichiomycetes</taxon>
        <taxon>Pichiales</taxon>
        <taxon>Pichiaceae</taxon>
        <taxon>Pichia</taxon>
    </lineage>
</organism>
<dbReference type="AlphaFoldDB" id="A0A2U9R4X3"/>
<dbReference type="Proteomes" id="UP000249293">
    <property type="component" value="Chromosome 3"/>
</dbReference>
<accession>A0A2U9R4X3</accession>
<evidence type="ECO:0000313" key="2">
    <source>
        <dbReference type="EMBL" id="AWU76176.1"/>
    </source>
</evidence>
<evidence type="ECO:0000256" key="1">
    <source>
        <dbReference type="SAM" id="MobiDB-lite"/>
    </source>
</evidence>
<feature type="region of interest" description="Disordered" evidence="1">
    <location>
        <begin position="34"/>
        <end position="95"/>
    </location>
</feature>
<dbReference type="GeneID" id="40383971"/>
<dbReference type="RefSeq" id="XP_029321653.1">
    <property type="nucleotide sequence ID" value="XM_029465793.1"/>
</dbReference>
<protein>
    <submittedName>
        <fullName evidence="2">Uncharacterized protein</fullName>
    </submittedName>
</protein>
<name>A0A2U9R4X3_PICKU</name>
<dbReference type="VEuPathDB" id="FungiDB:C5L36_0C01240"/>
<proteinExistence type="predicted"/>
<gene>
    <name evidence="2" type="ORF">C5L36_0C01240</name>
</gene>
<evidence type="ECO:0000313" key="3">
    <source>
        <dbReference type="Proteomes" id="UP000249293"/>
    </source>
</evidence>
<dbReference type="EMBL" id="CP028775">
    <property type="protein sequence ID" value="AWU76176.1"/>
    <property type="molecule type" value="Genomic_DNA"/>
</dbReference>
<reference evidence="2 3" key="1">
    <citation type="submission" date="2018-06" db="EMBL/GenBank/DDBJ databases">
        <title>Population genomics shows no distinction between pathogenic Candida krusei and environmental Pichia kudriavzevii: One species, four names.</title>
        <authorList>
            <person name="Douglass A.P."/>
            <person name="Offei B."/>
            <person name="Braun-Galleani S."/>
            <person name="Coughlan A.Y."/>
            <person name="Martos A."/>
            <person name="Ortiz-Merino R.A."/>
            <person name="Byrne K.P."/>
            <person name="Wolfe K.H."/>
        </authorList>
    </citation>
    <scope>NUCLEOTIDE SEQUENCE [LARGE SCALE GENOMIC DNA]</scope>
    <source>
        <strain evidence="2 3">CBS573</strain>
    </source>
</reference>
<keyword evidence="3" id="KW-1185">Reference proteome</keyword>
<dbReference type="KEGG" id="pkz:C5L36_0C01240"/>